<dbReference type="Gene3D" id="1.20.120.350">
    <property type="entry name" value="Voltage-gated potassium channels. Chain C"/>
    <property type="match status" value="1"/>
</dbReference>
<keyword evidence="2 5" id="KW-0812">Transmembrane</keyword>
<comment type="caution">
    <text evidence="6">The sequence shown here is derived from an EMBL/GenBank/DDBJ whole genome shotgun (WGS) entry which is preliminary data.</text>
</comment>
<dbReference type="GO" id="GO:0016020">
    <property type="term" value="C:membrane"/>
    <property type="evidence" value="ECO:0007669"/>
    <property type="project" value="UniProtKB-SubCell"/>
</dbReference>
<proteinExistence type="predicted"/>
<evidence type="ECO:0000256" key="5">
    <source>
        <dbReference type="SAM" id="Phobius"/>
    </source>
</evidence>
<organism evidence="6 7">
    <name type="scientific">Haloarcula salina</name>
    <dbReference type="NCBI Taxonomy" id="1429914"/>
    <lineage>
        <taxon>Archaea</taxon>
        <taxon>Methanobacteriati</taxon>
        <taxon>Methanobacteriota</taxon>
        <taxon>Stenosarchaea group</taxon>
        <taxon>Halobacteria</taxon>
        <taxon>Halobacteriales</taxon>
        <taxon>Haloarculaceae</taxon>
        <taxon>Haloarcula</taxon>
    </lineage>
</organism>
<evidence type="ECO:0000313" key="6">
    <source>
        <dbReference type="EMBL" id="MBV0901425.1"/>
    </source>
</evidence>
<accession>A0AA41FZG5</accession>
<comment type="subcellular location">
    <subcellularLocation>
        <location evidence="1">Membrane</location>
        <topology evidence="1">Multi-pass membrane protein</topology>
    </subcellularLocation>
</comment>
<name>A0AA41FZG5_9EURY</name>
<keyword evidence="4 5" id="KW-0472">Membrane</keyword>
<dbReference type="SUPFAM" id="SSF81324">
    <property type="entry name" value="Voltage-gated potassium channels"/>
    <property type="match status" value="1"/>
</dbReference>
<keyword evidence="3 5" id="KW-1133">Transmembrane helix</keyword>
<feature type="transmembrane region" description="Helical" evidence="5">
    <location>
        <begin position="45"/>
        <end position="64"/>
    </location>
</feature>
<protein>
    <submittedName>
        <fullName evidence="6">Uncharacterized protein</fullName>
    </submittedName>
</protein>
<dbReference type="EMBL" id="JAHQXE010000002">
    <property type="protein sequence ID" value="MBV0901425.1"/>
    <property type="molecule type" value="Genomic_DNA"/>
</dbReference>
<evidence type="ECO:0000256" key="2">
    <source>
        <dbReference type="ARBA" id="ARBA00022692"/>
    </source>
</evidence>
<sequence>MNAERWWPRFVDVAAVVWTGLFVTDMGAAYGHVTLSPAVSAGVRWGLQTLLLVFLLDVVVLYRWSEQRPLAFVRSNWFWILTVVPWFRPLRALRIGRGLRALRALAGVRKVGSLLNKARRTGTRLLRRLRE</sequence>
<keyword evidence="7" id="KW-1185">Reference proteome</keyword>
<feature type="transmembrane region" description="Helical" evidence="5">
    <location>
        <begin position="6"/>
        <end position="24"/>
    </location>
</feature>
<gene>
    <name evidence="6" type="ORF">KTS37_06435</name>
</gene>
<dbReference type="AlphaFoldDB" id="A0AA41FZG5"/>
<evidence type="ECO:0000313" key="7">
    <source>
        <dbReference type="Proteomes" id="UP001166304"/>
    </source>
</evidence>
<dbReference type="RefSeq" id="WP_162412637.1">
    <property type="nucleotide sequence ID" value="NZ_JAHQXE010000002.1"/>
</dbReference>
<evidence type="ECO:0000256" key="1">
    <source>
        <dbReference type="ARBA" id="ARBA00004141"/>
    </source>
</evidence>
<reference evidence="6" key="1">
    <citation type="submission" date="2021-06" db="EMBL/GenBank/DDBJ databases">
        <title>New haloarchaea isolates fom saline soil.</title>
        <authorList>
            <person name="Duran-Viseras A."/>
            <person name="Sanchez-Porro C.S."/>
            <person name="Ventosa A."/>
        </authorList>
    </citation>
    <scope>NUCLEOTIDE SEQUENCE</scope>
    <source>
        <strain evidence="6">JCM 18369</strain>
    </source>
</reference>
<dbReference type="InterPro" id="IPR027359">
    <property type="entry name" value="Volt_channel_dom_sf"/>
</dbReference>
<evidence type="ECO:0000256" key="4">
    <source>
        <dbReference type="ARBA" id="ARBA00023136"/>
    </source>
</evidence>
<dbReference type="Proteomes" id="UP001166304">
    <property type="component" value="Unassembled WGS sequence"/>
</dbReference>
<evidence type="ECO:0000256" key="3">
    <source>
        <dbReference type="ARBA" id="ARBA00022989"/>
    </source>
</evidence>